<feature type="transmembrane region" description="Helical" evidence="1">
    <location>
        <begin position="859"/>
        <end position="877"/>
    </location>
</feature>
<dbReference type="InterPro" id="IPR001036">
    <property type="entry name" value="Acrflvin-R"/>
</dbReference>
<feature type="transmembrane region" description="Helical" evidence="1">
    <location>
        <begin position="368"/>
        <end position="400"/>
    </location>
</feature>
<feature type="transmembrane region" description="Helical" evidence="1">
    <location>
        <begin position="459"/>
        <end position="481"/>
    </location>
</feature>
<evidence type="ECO:0000313" key="2">
    <source>
        <dbReference type="EMBL" id="MBE9610502.1"/>
    </source>
</evidence>
<feature type="transmembrane region" description="Helical" evidence="1">
    <location>
        <begin position="963"/>
        <end position="982"/>
    </location>
</feature>
<dbReference type="Gene3D" id="3.30.70.1320">
    <property type="entry name" value="Multidrug efflux transporter AcrB pore domain like"/>
    <property type="match status" value="1"/>
</dbReference>
<dbReference type="AlphaFoldDB" id="A0A8J7FLX0"/>
<keyword evidence="1" id="KW-0812">Transmembrane</keyword>
<dbReference type="RefSeq" id="WP_194117050.1">
    <property type="nucleotide sequence ID" value="NZ_JADFUA010000010.1"/>
</dbReference>
<gene>
    <name evidence="2" type="ORF">INR99_14265</name>
</gene>
<feature type="transmembrane region" description="Helical" evidence="1">
    <location>
        <begin position="914"/>
        <end position="938"/>
    </location>
</feature>
<dbReference type="Gene3D" id="3.30.70.1440">
    <property type="entry name" value="Multidrug efflux transporter AcrB pore domain"/>
    <property type="match status" value="1"/>
</dbReference>
<dbReference type="PANTHER" id="PTHR32063">
    <property type="match status" value="1"/>
</dbReference>
<name>A0A8J7FLX0_9NEIS</name>
<dbReference type="Gene3D" id="3.30.2090.10">
    <property type="entry name" value="Multidrug efflux transporter AcrB TolC docking domain, DN and DC subdomains"/>
    <property type="match status" value="2"/>
</dbReference>
<reference evidence="2 3" key="1">
    <citation type="submission" date="2020-10" db="EMBL/GenBank/DDBJ databases">
        <title>The genome sequence of Chitinilyticum litopenaei 4Y14.</title>
        <authorList>
            <person name="Liu Y."/>
        </authorList>
    </citation>
    <scope>NUCLEOTIDE SEQUENCE [LARGE SCALE GENOMIC DNA]</scope>
    <source>
        <strain evidence="2 3">4Y14</strain>
    </source>
</reference>
<dbReference type="GO" id="GO:0005886">
    <property type="term" value="C:plasma membrane"/>
    <property type="evidence" value="ECO:0007669"/>
    <property type="project" value="TreeGrafter"/>
</dbReference>
<dbReference type="Pfam" id="PF00873">
    <property type="entry name" value="ACR_tran"/>
    <property type="match status" value="1"/>
</dbReference>
<feature type="transmembrane region" description="Helical" evidence="1">
    <location>
        <begin position="889"/>
        <end position="908"/>
    </location>
</feature>
<evidence type="ECO:0000313" key="3">
    <source>
        <dbReference type="Proteomes" id="UP000604481"/>
    </source>
</evidence>
<keyword evidence="1" id="KW-0472">Membrane</keyword>
<dbReference type="PANTHER" id="PTHR32063:SF0">
    <property type="entry name" value="SWARMING MOTILITY PROTEIN SWRC"/>
    <property type="match status" value="1"/>
</dbReference>
<dbReference type="PRINTS" id="PR00702">
    <property type="entry name" value="ACRIFLAVINRP"/>
</dbReference>
<dbReference type="Gene3D" id="1.20.1640.10">
    <property type="entry name" value="Multidrug efflux transporter AcrB transmembrane domain"/>
    <property type="match status" value="2"/>
</dbReference>
<dbReference type="GO" id="GO:0042910">
    <property type="term" value="F:xenobiotic transmembrane transporter activity"/>
    <property type="evidence" value="ECO:0007669"/>
    <property type="project" value="TreeGrafter"/>
</dbReference>
<feature type="transmembrane region" description="Helical" evidence="1">
    <location>
        <begin position="533"/>
        <end position="552"/>
    </location>
</feature>
<comment type="caution">
    <text evidence="2">The sequence shown here is derived from an EMBL/GenBank/DDBJ whole genome shotgun (WGS) entry which is preliminary data.</text>
</comment>
<proteinExistence type="predicted"/>
<protein>
    <submittedName>
        <fullName evidence="2">Efflux RND transporter permease subunit</fullName>
    </submittedName>
</protein>
<evidence type="ECO:0000256" key="1">
    <source>
        <dbReference type="SAM" id="Phobius"/>
    </source>
</evidence>
<feature type="transmembrane region" description="Helical" evidence="1">
    <location>
        <begin position="431"/>
        <end position="453"/>
    </location>
</feature>
<dbReference type="SUPFAM" id="SSF82866">
    <property type="entry name" value="Multidrug efflux transporter AcrB transmembrane domain"/>
    <property type="match status" value="2"/>
</dbReference>
<dbReference type="EMBL" id="JADFUA010000010">
    <property type="protein sequence ID" value="MBE9610502.1"/>
    <property type="molecule type" value="Genomic_DNA"/>
</dbReference>
<feature type="transmembrane region" description="Helical" evidence="1">
    <location>
        <begin position="12"/>
        <end position="29"/>
    </location>
</feature>
<dbReference type="InterPro" id="IPR027463">
    <property type="entry name" value="AcrB_DN_DC_subdom"/>
</dbReference>
<dbReference type="SUPFAM" id="SSF82714">
    <property type="entry name" value="Multidrug efflux transporter AcrB TolC docking domain, DN and DC subdomains"/>
    <property type="match status" value="2"/>
</dbReference>
<keyword evidence="3" id="KW-1185">Reference proteome</keyword>
<organism evidence="2 3">
    <name type="scientific">Chitinilyticum piscinae</name>
    <dbReference type="NCBI Taxonomy" id="2866724"/>
    <lineage>
        <taxon>Bacteria</taxon>
        <taxon>Pseudomonadati</taxon>
        <taxon>Pseudomonadota</taxon>
        <taxon>Betaproteobacteria</taxon>
        <taxon>Neisseriales</taxon>
        <taxon>Chitinibacteraceae</taxon>
        <taxon>Chitinilyticum</taxon>
    </lineage>
</organism>
<feature type="transmembrane region" description="Helical" evidence="1">
    <location>
        <begin position="994"/>
        <end position="1017"/>
    </location>
</feature>
<keyword evidence="1" id="KW-1133">Transmembrane helix</keyword>
<dbReference type="SUPFAM" id="SSF82693">
    <property type="entry name" value="Multidrug efflux transporter AcrB pore domain, PN1, PN2, PC1 and PC2 subdomains"/>
    <property type="match status" value="3"/>
</dbReference>
<sequence length="1038" mass="112717">MWFTEVSLKNPVFATMMMLSLFVLGLFSLQRLPVEEFPDVKFPVVFVQTSYPGAGPEVVESEVTRKVEEAMNTVGGLTQLYSHSYEGVSVVIAEFDLSVDPTKAVQDVREKMAGVTPLLRREVETPVIQRYDPTARPIVSLAISSDRLGARELTTRSEQLIKKRYETVRGVGRVELIGGRSRAVEVQLKPAELAARQLTATDIINTIKLENAELPVGTLEYQQQERLVQIRGRLKTPTDFGNLVVAQRQGSPVYLRDVASVRDGQAEQESLALVNGKPALSLDIVKIDGANTVQVSDDVRAMTDELNNALATEGIRITVLNDTSTGIRNSLKDVRTTMLEGAALTVLIVFLFLGSWRSTVITGLTLPVALIGAFWVLSLAGFTINVMTMMALSLCVGLLIDDAIVVRENIVRHAAMGKSHFQAALDGTREIGLAVLATTSTIVAVFLPVGFMGGIIGQFFHQFGLTVCAAVLISMFVSFTLDPMLSSVWPDPHVHGGKRPLGRLLDWFEDGMDKAGKLYSRVIAWSLAHRKSVLAIGLGSLVAAFMLARFIGSEFVPKSDLSRLAINYSVPVGSALDYTAEKTRQIDAAMREFPEVIQTYATLNAGEGGSKHDGRLTLILKPRKERERSQAELIPLLRERLSRIAGVTISDISSLGGGGPDQKPIAISLQGSDLKELERLSLDFADKLARIPGVVDVESTQKPGKPALNVEIDRPLAADLGLSLTSIGNALRPLVAGEKATTWQAPDGENYDVIVRLPADARQTGNQLESIYLPSSRTDANGKPVLVPLSSVAELKSNVSPVQVNRRAMQREVWITANASGRTTGEIQADIQKLKNSFKLPPGYRFDEQGDAKDMAESASYAVAALALGVIFIYMILASQFGSFLQPLAIMTSLPLSIIGVLLALLLWRSTMNIFSVIGIIMLMGLVTKNAILLVDFVNHLRQQGYQRAAAIAEAGRVRLRPILMTTAAMVVGMLPLALAIGEGAEARAPMAHAIIGGLITSTLLTLVVVPVVFTYLDDLGCWLLRRWRKDSSVPRVS</sequence>
<feature type="transmembrane region" description="Helical" evidence="1">
    <location>
        <begin position="338"/>
        <end position="356"/>
    </location>
</feature>
<accession>A0A8J7FLX0</accession>
<dbReference type="Gene3D" id="3.30.70.1430">
    <property type="entry name" value="Multidrug efflux transporter AcrB pore domain"/>
    <property type="match status" value="2"/>
</dbReference>
<dbReference type="Proteomes" id="UP000604481">
    <property type="component" value="Unassembled WGS sequence"/>
</dbReference>